<dbReference type="InterPro" id="IPR011009">
    <property type="entry name" value="Kinase-like_dom_sf"/>
</dbReference>
<evidence type="ECO:0000313" key="1">
    <source>
        <dbReference type="EMBL" id="CAK9048661.1"/>
    </source>
</evidence>
<dbReference type="PANTHER" id="PTHR24345">
    <property type="entry name" value="SERINE/THREONINE-PROTEIN KINASE PLK"/>
    <property type="match status" value="1"/>
</dbReference>
<dbReference type="InterPro" id="IPR008271">
    <property type="entry name" value="Ser/Thr_kinase_AS"/>
</dbReference>
<comment type="caution">
    <text evidence="1">The sequence shown here is derived from an EMBL/GenBank/DDBJ whole genome shotgun (WGS) entry which is preliminary data.</text>
</comment>
<name>A0ABP0MB00_9DINO</name>
<reference evidence="1 2" key="1">
    <citation type="submission" date="2024-02" db="EMBL/GenBank/DDBJ databases">
        <authorList>
            <person name="Chen Y."/>
            <person name="Shah S."/>
            <person name="Dougan E. K."/>
            <person name="Thang M."/>
            <person name="Chan C."/>
        </authorList>
    </citation>
    <scope>NUCLEOTIDE SEQUENCE [LARGE SCALE GENOMIC DNA]</scope>
</reference>
<accession>A0ABP0MB00</accession>
<dbReference type="CDD" id="cd00105">
    <property type="entry name" value="KH-I"/>
    <property type="match status" value="1"/>
</dbReference>
<evidence type="ECO:0000313" key="2">
    <source>
        <dbReference type="Proteomes" id="UP001642484"/>
    </source>
</evidence>
<dbReference type="InterPro" id="IPR000719">
    <property type="entry name" value="Prot_kinase_dom"/>
</dbReference>
<dbReference type="Pfam" id="PF00069">
    <property type="entry name" value="Pkinase"/>
    <property type="match status" value="1"/>
</dbReference>
<dbReference type="SUPFAM" id="SSF56112">
    <property type="entry name" value="Protein kinase-like (PK-like)"/>
    <property type="match status" value="1"/>
</dbReference>
<dbReference type="PANTHER" id="PTHR24345:SF91">
    <property type="entry name" value="SERINE_THREONINE-PROTEIN KINASE PLK4"/>
    <property type="match status" value="1"/>
</dbReference>
<proteinExistence type="predicted"/>
<protein>
    <submittedName>
        <fullName evidence="1">Uncharacterized protein</fullName>
    </submittedName>
</protein>
<dbReference type="InterPro" id="IPR017441">
    <property type="entry name" value="Protein_kinase_ATP_BS"/>
</dbReference>
<dbReference type="PROSITE" id="PS50011">
    <property type="entry name" value="PROTEIN_KINASE_DOM"/>
    <property type="match status" value="1"/>
</dbReference>
<dbReference type="Gene3D" id="1.10.510.10">
    <property type="entry name" value="Transferase(Phosphotransferase) domain 1"/>
    <property type="match status" value="1"/>
</dbReference>
<gene>
    <name evidence="1" type="ORF">CCMP2556_LOCUS25020</name>
</gene>
<keyword evidence="2" id="KW-1185">Reference proteome</keyword>
<sequence length="606" mass="66559">MDCRSSLVSPPNDFGSYSLKGELGHGASGRVFECKKKDSNTPLAVKILNLRSLRLGATAQRDLTRLGRELKILKELPPHPRIVQLVDAFEEGDWFFLILELVRGGDLFRALMERRPARLLEREVAFVFWQLVDGLGFLHRQNIIHRDLKLENVLISDRHREGKLTLFNVKISDFGLSKAVADCAVETLNSVVGTQRYVAPEVLRRPVSYDYRVDFWSLGILTYLLLAGSYPNPQSQQSLDESIAKITSEPARQMLQGLLQLDPARRSTFQALQSQSWETGDEDVIMLPPASTASIPNGTGAPSPSTLCSSASELWVAPPAPLQSLCDSSIISDSEAQEPEPEPNQLTRLPSLNPTMSFLAGMEEELALFRSPRASPRAPKPTSSPVQSLRRMLSEEQLQNLTDLSDMEDPQVSKANIPGADLADLGVLGVERPEIPSGPLALSHVRAAAVGPSELHLHFMVPRSCAHVVSETTLKDLSAKSGCNVWTTPPDDALTVVIVGTCSQCATAQKMLADFLQRDAKEPPLNSFTVVLFLCTEVLPAPRKLLELQEQSRATLELLPNEQEGRRPCIITGTLEAVLEAQRLIDAAALEAPAKRRRVEGTTLLS</sequence>
<dbReference type="PROSITE" id="PS00107">
    <property type="entry name" value="PROTEIN_KINASE_ATP"/>
    <property type="match status" value="1"/>
</dbReference>
<dbReference type="PROSITE" id="PS00108">
    <property type="entry name" value="PROTEIN_KINASE_ST"/>
    <property type="match status" value="1"/>
</dbReference>
<dbReference type="SMART" id="SM00220">
    <property type="entry name" value="S_TKc"/>
    <property type="match status" value="1"/>
</dbReference>
<organism evidence="1 2">
    <name type="scientific">Durusdinium trenchii</name>
    <dbReference type="NCBI Taxonomy" id="1381693"/>
    <lineage>
        <taxon>Eukaryota</taxon>
        <taxon>Sar</taxon>
        <taxon>Alveolata</taxon>
        <taxon>Dinophyceae</taxon>
        <taxon>Suessiales</taxon>
        <taxon>Symbiodiniaceae</taxon>
        <taxon>Durusdinium</taxon>
    </lineage>
</organism>
<dbReference type="EMBL" id="CAXAMN010016668">
    <property type="protein sequence ID" value="CAK9048661.1"/>
    <property type="molecule type" value="Genomic_DNA"/>
</dbReference>
<dbReference type="Proteomes" id="UP001642484">
    <property type="component" value="Unassembled WGS sequence"/>
</dbReference>
<dbReference type="GO" id="GO:0016301">
    <property type="term" value="F:kinase activity"/>
    <property type="evidence" value="ECO:0007669"/>
    <property type="project" value="UniProtKB-KW"/>
</dbReference>